<comment type="caution">
    <text evidence="4">The sequence shown here is derived from an EMBL/GenBank/DDBJ whole genome shotgun (WGS) entry which is preliminary data.</text>
</comment>
<feature type="region of interest" description="Disordered" evidence="1">
    <location>
        <begin position="561"/>
        <end position="723"/>
    </location>
</feature>
<evidence type="ECO:0000256" key="2">
    <source>
        <dbReference type="SAM" id="Phobius"/>
    </source>
</evidence>
<feature type="compositionally biased region" description="Low complexity" evidence="1">
    <location>
        <begin position="673"/>
        <end position="683"/>
    </location>
</feature>
<feature type="transmembrane region" description="Helical" evidence="2">
    <location>
        <begin position="389"/>
        <end position="411"/>
    </location>
</feature>
<dbReference type="InterPro" id="IPR040241">
    <property type="entry name" value="TRP_Flc/Pkd2-like"/>
</dbReference>
<evidence type="ECO:0000313" key="5">
    <source>
        <dbReference type="Proteomes" id="UP000266234"/>
    </source>
</evidence>
<dbReference type="EMBL" id="PXOG01000057">
    <property type="protein sequence ID" value="RGP78852.1"/>
    <property type="molecule type" value="Genomic_DNA"/>
</dbReference>
<proteinExistence type="predicted"/>
<protein>
    <submittedName>
        <fullName evidence="4">Uncharacterized protein</fullName>
    </submittedName>
</protein>
<dbReference type="GO" id="GO:0055085">
    <property type="term" value="P:transmembrane transport"/>
    <property type="evidence" value="ECO:0007669"/>
    <property type="project" value="TreeGrafter"/>
</dbReference>
<name>A0A395T3E8_9HYPO</name>
<feature type="chain" id="PRO_5017432635" evidence="3">
    <location>
        <begin position="24"/>
        <end position="778"/>
    </location>
</feature>
<reference evidence="4 5" key="1">
    <citation type="journal article" date="2018" name="PLoS Pathog.">
        <title>Evolution of structural diversity of trichothecenes, a family of toxins produced by plant pathogenic and entomopathogenic fungi.</title>
        <authorList>
            <person name="Proctor R.H."/>
            <person name="McCormick S.P."/>
            <person name="Kim H.S."/>
            <person name="Cardoza R.E."/>
            <person name="Stanley A.M."/>
            <person name="Lindo L."/>
            <person name="Kelly A."/>
            <person name="Brown D.W."/>
            <person name="Lee T."/>
            <person name="Vaughan M.M."/>
            <person name="Alexander N.J."/>
            <person name="Busman M."/>
            <person name="Gutierrez S."/>
        </authorList>
    </citation>
    <scope>NUCLEOTIDE SEQUENCE [LARGE SCALE GENOMIC DNA]</scope>
    <source>
        <strain evidence="4 5">NRRL 20695</strain>
    </source>
</reference>
<feature type="transmembrane region" description="Helical" evidence="2">
    <location>
        <begin position="524"/>
        <end position="543"/>
    </location>
</feature>
<evidence type="ECO:0000313" key="4">
    <source>
        <dbReference type="EMBL" id="RGP78852.1"/>
    </source>
</evidence>
<gene>
    <name evidence="4" type="ORF">FLONG3_3051</name>
</gene>
<keyword evidence="5" id="KW-1185">Reference proteome</keyword>
<evidence type="ECO:0000256" key="1">
    <source>
        <dbReference type="SAM" id="MobiDB-lite"/>
    </source>
</evidence>
<dbReference type="Proteomes" id="UP000266234">
    <property type="component" value="Unassembled WGS sequence"/>
</dbReference>
<feature type="compositionally biased region" description="Basic and acidic residues" evidence="1">
    <location>
        <begin position="700"/>
        <end position="713"/>
    </location>
</feature>
<keyword evidence="2" id="KW-0472">Membrane</keyword>
<keyword evidence="2" id="KW-1133">Transmembrane helix</keyword>
<keyword evidence="2" id="KW-0812">Transmembrane</keyword>
<feature type="signal peptide" evidence="3">
    <location>
        <begin position="1"/>
        <end position="23"/>
    </location>
</feature>
<feature type="transmembrane region" description="Helical" evidence="2">
    <location>
        <begin position="496"/>
        <end position="518"/>
    </location>
</feature>
<evidence type="ECO:0000256" key="3">
    <source>
        <dbReference type="SAM" id="SignalP"/>
    </source>
</evidence>
<feature type="compositionally biased region" description="Polar residues" evidence="1">
    <location>
        <begin position="641"/>
        <end position="653"/>
    </location>
</feature>
<feature type="transmembrane region" description="Helical" evidence="2">
    <location>
        <begin position="307"/>
        <end position="325"/>
    </location>
</feature>
<keyword evidence="3" id="KW-0732">Signal</keyword>
<feature type="transmembrane region" description="Helical" evidence="2">
    <location>
        <begin position="356"/>
        <end position="377"/>
    </location>
</feature>
<organism evidence="4 5">
    <name type="scientific">Fusarium longipes</name>
    <dbReference type="NCBI Taxonomy" id="694270"/>
    <lineage>
        <taxon>Eukaryota</taxon>
        <taxon>Fungi</taxon>
        <taxon>Dikarya</taxon>
        <taxon>Ascomycota</taxon>
        <taxon>Pezizomycotina</taxon>
        <taxon>Sordariomycetes</taxon>
        <taxon>Hypocreomycetidae</taxon>
        <taxon>Hypocreales</taxon>
        <taxon>Nectriaceae</taxon>
        <taxon>Fusarium</taxon>
    </lineage>
</organism>
<dbReference type="AlphaFoldDB" id="A0A395T3E8"/>
<dbReference type="GO" id="GO:0016020">
    <property type="term" value="C:membrane"/>
    <property type="evidence" value="ECO:0007669"/>
    <property type="project" value="TreeGrafter"/>
</dbReference>
<dbReference type="PANTHER" id="PTHR31145">
    <property type="entry name" value="INTEGRAL MEMBRANE PROTEIN (AFU_ORTHOLOGUE AFUA_7G01610)"/>
    <property type="match status" value="1"/>
</dbReference>
<feature type="transmembrane region" description="Helical" evidence="2">
    <location>
        <begin position="465"/>
        <end position="484"/>
    </location>
</feature>
<accession>A0A395T3E8</accession>
<sequence>MHSLFFHLGLFTVFLLFVTETYAAHVQFQDCKGHSYYAGLTPPDHYVPNSLEAFLEQQNDDTDLRFTILANFQTLAACEQSLLDNASIELSLGAIGGTKRYNSDHHNATCETIEYKKVNRVVHLQFVDVLFKIDNTAPAATYAFELNIDGPDHLSVACLNGFLTPDIGLTLENISFWGPTLTFVLVILVAGWREWYNLVHPLNDDDESGHERSPDRSHLTRIADCLTYIQFIFFSSALSLYQPGFLQPIVTGVSWSTLMLHSGILRRPHHYYGLHDGIHEINGTFGGTSGLEHMTQVMAAPVTVDTWYNIATLALVIFFAIYGILQIGLHLRWTRDWFNRSGTWIIESSTLKRQKATIWVALRVFLSYLLFPLTAWTTYQLDSATARPIYYIIIIVSVIALLVIGSCWGLASRSPQNMGYLLIDDIHKQDDNEEPSRIQDYYTLVTFILLFTRGVIVGGLQRFGTAQVCSLIACEVIQLCFLAWVRAAPGLLSKPFLTTSARLTVLLLCLGMIPRLWSHTSACVLGYIILIFHAVFIISMFMVPSSFEFGRIAATSYYEWKTTPPPESSRERPQVYGLRQLRRRPTNRTNLSENGMIDYRSSLSTSEHSSTDSSNLSSRDSGPVSPELLRTYFRSPRPERSISSLSDRNQQFPSFEIVRPKRSISNHSERSPRSTSSLSNRSRQLPSLDASRPETVYENPNERTSEGSSRSEDSGDLAGAPSPWEMVLPLATDVDYSVREIDRYYVKPRRVSFGNSDNDTNGSAGQASGWVNKLKFWS</sequence>
<dbReference type="OrthoDB" id="269822at2759"/>
<feature type="transmembrane region" description="Helical" evidence="2">
    <location>
        <begin position="174"/>
        <end position="192"/>
    </location>
</feature>
<feature type="compositionally biased region" description="Low complexity" evidence="1">
    <location>
        <begin position="600"/>
        <end position="621"/>
    </location>
</feature>
<dbReference type="PANTHER" id="PTHR31145:SF8">
    <property type="entry name" value="INTEGRAL MEMBRANE PROTEIN (AFU_ORTHOLOGUE AFUA_2G17475)"/>
    <property type="match status" value="1"/>
</dbReference>